<feature type="domain" description="Secretion system C-terminal sorting" evidence="2">
    <location>
        <begin position="192"/>
        <end position="258"/>
    </location>
</feature>
<reference evidence="3 4" key="1">
    <citation type="submission" date="2022-03" db="EMBL/GenBank/DDBJ databases">
        <title>Chryseobacterium sp. isolated from particulate matters in swine house.</title>
        <authorList>
            <person name="Won M."/>
            <person name="Kim S.-J."/>
            <person name="Kwon S.-W."/>
        </authorList>
    </citation>
    <scope>NUCLEOTIDE SEQUENCE [LARGE SCALE GENOMIC DNA]</scope>
    <source>
        <strain evidence="3 4">SC2-2</strain>
    </source>
</reference>
<protein>
    <submittedName>
        <fullName evidence="3">T9SS type A sorting domain-containing protein</fullName>
    </submittedName>
</protein>
<dbReference type="InterPro" id="IPR026444">
    <property type="entry name" value="Secre_tail"/>
</dbReference>
<dbReference type="NCBIfam" id="TIGR04183">
    <property type="entry name" value="Por_Secre_tail"/>
    <property type="match status" value="1"/>
</dbReference>
<evidence type="ECO:0000313" key="4">
    <source>
        <dbReference type="Proteomes" id="UP000831460"/>
    </source>
</evidence>
<evidence type="ECO:0000256" key="1">
    <source>
        <dbReference type="ARBA" id="ARBA00022729"/>
    </source>
</evidence>
<keyword evidence="4" id="KW-1185">Reference proteome</keyword>
<organism evidence="3 4">
    <name type="scientific">Chryseobacterium suipulveris</name>
    <dbReference type="NCBI Taxonomy" id="2929800"/>
    <lineage>
        <taxon>Bacteria</taxon>
        <taxon>Pseudomonadati</taxon>
        <taxon>Bacteroidota</taxon>
        <taxon>Flavobacteriia</taxon>
        <taxon>Flavobacteriales</taxon>
        <taxon>Weeksellaceae</taxon>
        <taxon>Chryseobacterium group</taxon>
        <taxon>Chryseobacterium</taxon>
    </lineage>
</organism>
<keyword evidence="1" id="KW-0732">Signal</keyword>
<dbReference type="Proteomes" id="UP000831460">
    <property type="component" value="Chromosome"/>
</dbReference>
<dbReference type="EMBL" id="CP094532">
    <property type="protein sequence ID" value="UOE40359.1"/>
    <property type="molecule type" value="Genomic_DNA"/>
</dbReference>
<evidence type="ECO:0000313" key="3">
    <source>
        <dbReference type="EMBL" id="UOE40359.1"/>
    </source>
</evidence>
<proteinExistence type="predicted"/>
<evidence type="ECO:0000259" key="2">
    <source>
        <dbReference type="Pfam" id="PF18962"/>
    </source>
</evidence>
<dbReference type="Pfam" id="PF18962">
    <property type="entry name" value="Por_Secre_tail"/>
    <property type="match status" value="1"/>
</dbReference>
<dbReference type="RefSeq" id="WP_243548382.1">
    <property type="nucleotide sequence ID" value="NZ_CP094532.1"/>
</dbReference>
<gene>
    <name evidence="3" type="ORF">MTP09_10625</name>
</gene>
<sequence>MGRNYRQPFAVGTTNSSEIGINGLSANPVGLDDLFVLKLAVSDGSNVWAKTFNAGNKGIITPRYAHVDSSENIYVYGQFSGSISAGSTTIASTPNAQSFLLKIDSSGNAVWVSQLAGDYFSGNPKVKCVTDGQDTFIIFNAKIIMAPTTNDTGSNRSASVLFSGTGVPSKTITVTQTFILGTGESKTFIATLYPNPTSDILNIQTDQKITKVEIYDLSGKMLTATENNVKKIQVSNLAKGLYIIKLQTENGIITSKFIKN</sequence>
<accession>A0ABY4BN91</accession>
<name>A0ABY4BN91_9FLAO</name>